<feature type="binding site" evidence="14">
    <location>
        <begin position="214"/>
        <end position="215"/>
    </location>
    <ligand>
        <name>ATP</name>
        <dbReference type="ChEBI" id="CHEBI:30616"/>
    </ligand>
</feature>
<keyword evidence="11" id="KW-0220">Diaminopimelate biosynthesis</keyword>
<evidence type="ECO:0000256" key="7">
    <source>
        <dbReference type="ARBA" id="ARBA00022679"/>
    </source>
</evidence>
<comment type="pathway">
    <text evidence="3 16">Amino-acid biosynthesis; L-methionine biosynthesis via de novo pathway; L-homoserine from L-aspartate: step 1/3.</text>
</comment>
<comment type="similarity">
    <text evidence="5 15">Belongs to the aspartokinase family.</text>
</comment>
<dbReference type="InterPro" id="IPR005260">
    <property type="entry name" value="Asp_kin_monofn"/>
</dbReference>
<keyword evidence="10 14" id="KW-0067">ATP-binding</keyword>
<dbReference type="Gene3D" id="3.30.2130.10">
    <property type="entry name" value="VC0802-like"/>
    <property type="match status" value="1"/>
</dbReference>
<dbReference type="InterPro" id="IPR001048">
    <property type="entry name" value="Asp/Glu/Uridylate_kinase"/>
</dbReference>
<dbReference type="GO" id="GO:0009089">
    <property type="term" value="P:lysine biosynthetic process via diaminopimelate"/>
    <property type="evidence" value="ECO:0007669"/>
    <property type="project" value="UniProtKB-UniPathway"/>
</dbReference>
<dbReference type="SUPFAM" id="SSF55021">
    <property type="entry name" value="ACT-like"/>
    <property type="match status" value="2"/>
</dbReference>
<dbReference type="GO" id="GO:0004072">
    <property type="term" value="F:aspartate kinase activity"/>
    <property type="evidence" value="ECO:0007669"/>
    <property type="project" value="UniProtKB-EC"/>
</dbReference>
<keyword evidence="9 15" id="KW-0418">Kinase</keyword>
<dbReference type="OrthoDB" id="9799110at2"/>
<dbReference type="Pfam" id="PF13840">
    <property type="entry name" value="ACT_7"/>
    <property type="match status" value="1"/>
</dbReference>
<dbReference type="Proteomes" id="UP000095558">
    <property type="component" value="Unassembled WGS sequence"/>
</dbReference>
<dbReference type="PANTHER" id="PTHR21499">
    <property type="entry name" value="ASPARTATE KINASE"/>
    <property type="match status" value="1"/>
</dbReference>
<feature type="domain" description="CASTOR ACT" evidence="18">
    <location>
        <begin position="332"/>
        <end position="394"/>
    </location>
</feature>
<dbReference type="EC" id="2.7.2.4" evidence="15"/>
<dbReference type="RefSeq" id="WP_042393875.1">
    <property type="nucleotide sequence ID" value="NZ_CYZV01000003.1"/>
</dbReference>
<keyword evidence="6 16" id="KW-0028">Amino-acid biosynthesis</keyword>
<evidence type="ECO:0000256" key="11">
    <source>
        <dbReference type="ARBA" id="ARBA00022915"/>
    </source>
</evidence>
<evidence type="ECO:0000256" key="6">
    <source>
        <dbReference type="ARBA" id="ARBA00022605"/>
    </source>
</evidence>
<dbReference type="NCBIfam" id="NF006068">
    <property type="entry name" value="PRK08210.1"/>
    <property type="match status" value="1"/>
</dbReference>
<dbReference type="PIRSF" id="PIRSF000726">
    <property type="entry name" value="Asp_kin"/>
    <property type="match status" value="1"/>
</dbReference>
<comment type="pathway">
    <text evidence="4 16">Amino-acid biosynthesis; L-threonine biosynthesis; L-threonine from L-aspartate: step 1/5.</text>
</comment>
<dbReference type="AlphaFoldDB" id="A0A173YJ18"/>
<dbReference type="GeneID" id="83010434"/>
<evidence type="ECO:0000256" key="15">
    <source>
        <dbReference type="RuleBase" id="RU003448"/>
    </source>
</evidence>
<organism evidence="19 20">
    <name type="scientific">Clostridium disporicum</name>
    <dbReference type="NCBI Taxonomy" id="84024"/>
    <lineage>
        <taxon>Bacteria</taxon>
        <taxon>Bacillati</taxon>
        <taxon>Bacillota</taxon>
        <taxon>Clostridia</taxon>
        <taxon>Eubacteriales</taxon>
        <taxon>Clostridiaceae</taxon>
        <taxon>Clostridium</taxon>
    </lineage>
</organism>
<dbReference type="UniPathway" id="UPA00051">
    <property type="reaction ID" value="UER00462"/>
</dbReference>
<dbReference type="EMBL" id="CYZV01000003">
    <property type="protein sequence ID" value="CUN64201.1"/>
    <property type="molecule type" value="Genomic_DNA"/>
</dbReference>
<keyword evidence="8 14" id="KW-0547">Nucleotide-binding</keyword>
<evidence type="ECO:0000256" key="12">
    <source>
        <dbReference type="ARBA" id="ARBA00023154"/>
    </source>
</evidence>
<evidence type="ECO:0000256" key="4">
    <source>
        <dbReference type="ARBA" id="ARBA00005139"/>
    </source>
</evidence>
<evidence type="ECO:0000256" key="14">
    <source>
        <dbReference type="PIRSR" id="PIRSR000726-1"/>
    </source>
</evidence>
<evidence type="ECO:0000256" key="5">
    <source>
        <dbReference type="ARBA" id="ARBA00010122"/>
    </source>
</evidence>
<feature type="binding site" evidence="14">
    <location>
        <position position="189"/>
    </location>
    <ligand>
        <name>ATP</name>
        <dbReference type="ChEBI" id="CHEBI:30616"/>
    </ligand>
</feature>
<dbReference type="SUPFAM" id="SSF53633">
    <property type="entry name" value="Carbamate kinase-like"/>
    <property type="match status" value="1"/>
</dbReference>
<protein>
    <recommendedName>
        <fullName evidence="15">Aspartokinase</fullName>
        <ecNumber evidence="15">2.7.2.4</ecNumber>
    </recommendedName>
</protein>
<dbReference type="UniPathway" id="UPA00034">
    <property type="reaction ID" value="UER00015"/>
</dbReference>
<dbReference type="NCBIfam" id="TIGR00657">
    <property type="entry name" value="asp_kinases"/>
    <property type="match status" value="1"/>
</dbReference>
<evidence type="ECO:0000256" key="8">
    <source>
        <dbReference type="ARBA" id="ARBA00022741"/>
    </source>
</evidence>
<dbReference type="InterPro" id="IPR018042">
    <property type="entry name" value="Aspartate_kinase_CS"/>
</dbReference>
<comment type="function">
    <text evidence="1">Catalyzes the phosphorylation of the beta-carboxyl group of aspartic acid with ATP to yield 4-phospho-L-aspartate, which is involved in the branched biosynthetic pathway leading to the biosynthesis of amino acids threonine, isoleucine and methionine.</text>
</comment>
<evidence type="ECO:0000256" key="10">
    <source>
        <dbReference type="ARBA" id="ARBA00022840"/>
    </source>
</evidence>
<dbReference type="Gene3D" id="3.40.1160.10">
    <property type="entry name" value="Acetylglutamate kinase-like"/>
    <property type="match status" value="1"/>
</dbReference>
<comment type="catalytic activity">
    <reaction evidence="13 15">
        <text>L-aspartate + ATP = 4-phospho-L-aspartate + ADP</text>
        <dbReference type="Rhea" id="RHEA:23776"/>
        <dbReference type="ChEBI" id="CHEBI:29991"/>
        <dbReference type="ChEBI" id="CHEBI:30616"/>
        <dbReference type="ChEBI" id="CHEBI:57535"/>
        <dbReference type="ChEBI" id="CHEBI:456216"/>
        <dbReference type="EC" id="2.7.2.4"/>
    </reaction>
</comment>
<comment type="pathway">
    <text evidence="2 16">Amino-acid biosynthesis; L-lysine biosynthesis via DAP pathway; (S)-tetrahydrodipicolinate from L-aspartate: step 1/4.</text>
</comment>
<evidence type="ECO:0000256" key="9">
    <source>
        <dbReference type="ARBA" id="ARBA00022777"/>
    </source>
</evidence>
<evidence type="ECO:0000313" key="19">
    <source>
        <dbReference type="EMBL" id="CUN64201.1"/>
    </source>
</evidence>
<accession>A0A173YJ18</accession>
<name>A0A173YJ18_9CLOT</name>
<dbReference type="PROSITE" id="PS00324">
    <property type="entry name" value="ASPARTOKINASE"/>
    <property type="match status" value="1"/>
</dbReference>
<dbReference type="GO" id="GO:0005524">
    <property type="term" value="F:ATP binding"/>
    <property type="evidence" value="ECO:0007669"/>
    <property type="project" value="UniProtKB-KW"/>
</dbReference>
<gene>
    <name evidence="19" type="primary">lysC</name>
    <name evidence="19" type="ORF">ERS852470_00381</name>
</gene>
<sequence>MDIIVQKFGGTSVSTEERRKQVIKKIGKAIESGLKPVVVVSAMGRFGEPYATDSLLSLVDSNFKDNNKSAQDLLMCCGEIISSVVMCNDLYKHGITAVPLTGGQAGIITDDNFTDAKSIKVDTTNIMKVLEAGKVPVITGFQGVTEDGFFTTLGRGGSDTSACILGVALKAKEIDIYTDVDGIMTADPRVVEDASLINEISYNEVFQLADHGAKVIHPKAVALAKKGNVPLVIKNTMNDCKGTVIKSSVSEEEKRLISGITHLNNRIQVRVRLSDNRDKGSYKNLLELLAKNHISLDLINIFPEHQMFTIDASEKKKLDEIMKKAEIKYTIIEGCSTIAIVGAGMNGVPGVMARIINTLTSNEIEILQTTDSNMTIWCLIYTSKVKDAIRLLHDEFNLGSAK</sequence>
<feature type="binding site" evidence="14">
    <location>
        <position position="52"/>
    </location>
    <ligand>
        <name>substrate</name>
    </ligand>
</feature>
<keyword evidence="7 15" id="KW-0808">Transferase</keyword>
<dbReference type="InterPro" id="IPR036393">
    <property type="entry name" value="AceGlu_kinase-like_sf"/>
</dbReference>
<proteinExistence type="inferred from homology"/>
<dbReference type="PANTHER" id="PTHR21499:SF3">
    <property type="entry name" value="ASPARTOKINASE"/>
    <property type="match status" value="1"/>
</dbReference>
<feature type="binding site" evidence="14">
    <location>
        <begin position="178"/>
        <end position="179"/>
    </location>
    <ligand>
        <name>ATP</name>
        <dbReference type="ChEBI" id="CHEBI:30616"/>
    </ligand>
</feature>
<evidence type="ECO:0000256" key="1">
    <source>
        <dbReference type="ARBA" id="ARBA00003121"/>
    </source>
</evidence>
<evidence type="ECO:0000256" key="13">
    <source>
        <dbReference type="ARBA" id="ARBA00047872"/>
    </source>
</evidence>
<evidence type="ECO:0000259" key="18">
    <source>
        <dbReference type="Pfam" id="PF13840"/>
    </source>
</evidence>
<evidence type="ECO:0000313" key="20">
    <source>
        <dbReference type="Proteomes" id="UP000095558"/>
    </source>
</evidence>
<reference evidence="19 20" key="1">
    <citation type="submission" date="2015-09" db="EMBL/GenBank/DDBJ databases">
        <authorList>
            <consortium name="Pathogen Informatics"/>
        </authorList>
    </citation>
    <scope>NUCLEOTIDE SEQUENCE [LARGE SCALE GENOMIC DNA]</scope>
    <source>
        <strain evidence="19 20">2789STDY5834855</strain>
    </source>
</reference>
<dbReference type="GO" id="GO:0009088">
    <property type="term" value="P:threonine biosynthetic process"/>
    <property type="evidence" value="ECO:0007669"/>
    <property type="project" value="UniProtKB-UniPathway"/>
</dbReference>
<evidence type="ECO:0000256" key="16">
    <source>
        <dbReference type="RuleBase" id="RU004249"/>
    </source>
</evidence>
<dbReference type="Pfam" id="PF00696">
    <property type="entry name" value="AA_kinase"/>
    <property type="match status" value="1"/>
</dbReference>
<feature type="domain" description="Aspartate/glutamate/uridylate kinase" evidence="17">
    <location>
        <begin position="3"/>
        <end position="235"/>
    </location>
</feature>
<feature type="binding site" evidence="14">
    <location>
        <begin position="7"/>
        <end position="10"/>
    </location>
    <ligand>
        <name>ATP</name>
        <dbReference type="ChEBI" id="CHEBI:30616"/>
    </ligand>
</feature>
<dbReference type="GO" id="GO:0005829">
    <property type="term" value="C:cytosol"/>
    <property type="evidence" value="ECO:0007669"/>
    <property type="project" value="TreeGrafter"/>
</dbReference>
<evidence type="ECO:0000256" key="3">
    <source>
        <dbReference type="ARBA" id="ARBA00004986"/>
    </source>
</evidence>
<keyword evidence="12" id="KW-0457">Lysine biosynthesis</keyword>
<dbReference type="GO" id="GO:0009090">
    <property type="term" value="P:homoserine biosynthetic process"/>
    <property type="evidence" value="ECO:0007669"/>
    <property type="project" value="TreeGrafter"/>
</dbReference>
<feature type="binding site" evidence="14">
    <location>
        <position position="79"/>
    </location>
    <ligand>
        <name>substrate</name>
    </ligand>
</feature>
<dbReference type="InterPro" id="IPR027795">
    <property type="entry name" value="CASTOR_ACT_dom"/>
</dbReference>
<dbReference type="GO" id="GO:0019877">
    <property type="term" value="P:diaminopimelate biosynthetic process"/>
    <property type="evidence" value="ECO:0007669"/>
    <property type="project" value="UniProtKB-KW"/>
</dbReference>
<evidence type="ECO:0000256" key="2">
    <source>
        <dbReference type="ARBA" id="ARBA00004766"/>
    </source>
</evidence>
<dbReference type="InterPro" id="IPR045865">
    <property type="entry name" value="ACT-like_dom_sf"/>
</dbReference>
<dbReference type="InterPro" id="IPR001341">
    <property type="entry name" value="Asp_kinase"/>
</dbReference>
<dbReference type="UniPathway" id="UPA00050">
    <property type="reaction ID" value="UER00461"/>
</dbReference>
<evidence type="ECO:0000259" key="17">
    <source>
        <dbReference type="Pfam" id="PF00696"/>
    </source>
</evidence>